<dbReference type="PANTHER" id="PTHR30363">
    <property type="entry name" value="HTH-TYPE TRANSCRIPTIONAL REGULATOR SRLR-RELATED"/>
    <property type="match status" value="1"/>
</dbReference>
<dbReference type="EMBL" id="DVNK01000039">
    <property type="protein sequence ID" value="HIU46915.1"/>
    <property type="molecule type" value="Genomic_DNA"/>
</dbReference>
<dbReference type="SUPFAM" id="SSF100950">
    <property type="entry name" value="NagB/RpiA/CoA transferase-like"/>
    <property type="match status" value="1"/>
</dbReference>
<dbReference type="AlphaFoldDB" id="A0A9D1LRV9"/>
<dbReference type="GO" id="GO:0003700">
    <property type="term" value="F:DNA-binding transcription factor activity"/>
    <property type="evidence" value="ECO:0007669"/>
    <property type="project" value="InterPro"/>
</dbReference>
<keyword evidence="2" id="KW-0238">DNA-binding</keyword>
<organism evidence="5 6">
    <name type="scientific">Candidatus Fimadaptatus faecigallinarum</name>
    <dbReference type="NCBI Taxonomy" id="2840814"/>
    <lineage>
        <taxon>Bacteria</taxon>
        <taxon>Bacillati</taxon>
        <taxon>Bacillota</taxon>
        <taxon>Clostridia</taxon>
        <taxon>Eubacteriales</taxon>
        <taxon>Candidatus Fimadaptatus</taxon>
    </lineage>
</organism>
<evidence type="ECO:0000256" key="2">
    <source>
        <dbReference type="ARBA" id="ARBA00023125"/>
    </source>
</evidence>
<evidence type="ECO:0000259" key="4">
    <source>
        <dbReference type="PROSITE" id="PS51000"/>
    </source>
</evidence>
<protein>
    <submittedName>
        <fullName evidence="5">DeoR/GlpR transcriptional regulator</fullName>
    </submittedName>
</protein>
<dbReference type="InterPro" id="IPR036388">
    <property type="entry name" value="WH-like_DNA-bd_sf"/>
</dbReference>
<dbReference type="InterPro" id="IPR001034">
    <property type="entry name" value="DeoR_HTH"/>
</dbReference>
<evidence type="ECO:0000313" key="6">
    <source>
        <dbReference type="Proteomes" id="UP000824123"/>
    </source>
</evidence>
<evidence type="ECO:0000256" key="1">
    <source>
        <dbReference type="ARBA" id="ARBA00023015"/>
    </source>
</evidence>
<sequence length="263" mass="29249">MRNTRLDEMEKYILQNESVSMEQLCQQFKVSMITVRRDIAQLQRKGTIEKIYGGVTARKGEQLTPFDVRRIKGREAKAAIAARAAQFVHDNDTVFLDSGTTTLHVLDNLSALHNVTIVTHSLQAMMAALPYQNLNIISLPGQLYRKTSSFTGLDVIRFLKTYNISVAFMGASAFSIEHGVSNSSPLEYEIKMTAMQRAEKSVLLLDSEKFGRTALLTYAQIADFDAIVTERMPAPEYERACRDAGTELIIAELPTHAPDGGEG</sequence>
<dbReference type="PROSITE" id="PS51000">
    <property type="entry name" value="HTH_DEOR_2"/>
    <property type="match status" value="1"/>
</dbReference>
<keyword evidence="3" id="KW-0804">Transcription</keyword>
<feature type="domain" description="HTH deoR-type" evidence="4">
    <location>
        <begin position="2"/>
        <end position="57"/>
    </location>
</feature>
<keyword evidence="1" id="KW-0805">Transcription regulation</keyword>
<dbReference type="InterPro" id="IPR018356">
    <property type="entry name" value="Tscrpt_reg_HTH_DeoR_CS"/>
</dbReference>
<dbReference type="SMART" id="SM00420">
    <property type="entry name" value="HTH_DEOR"/>
    <property type="match status" value="1"/>
</dbReference>
<dbReference type="InterPro" id="IPR037171">
    <property type="entry name" value="NagB/RpiA_transferase-like"/>
</dbReference>
<dbReference type="PROSITE" id="PS00894">
    <property type="entry name" value="HTH_DEOR_1"/>
    <property type="match status" value="1"/>
</dbReference>
<dbReference type="InterPro" id="IPR036390">
    <property type="entry name" value="WH_DNA-bd_sf"/>
</dbReference>
<dbReference type="Pfam" id="PF08220">
    <property type="entry name" value="HTH_DeoR"/>
    <property type="match status" value="1"/>
</dbReference>
<evidence type="ECO:0000256" key="3">
    <source>
        <dbReference type="ARBA" id="ARBA00023163"/>
    </source>
</evidence>
<dbReference type="InterPro" id="IPR014036">
    <property type="entry name" value="DeoR-like_C"/>
</dbReference>
<accession>A0A9D1LRV9</accession>
<dbReference type="PANTHER" id="PTHR30363:SF60">
    <property type="entry name" value="HTH-TYPE TRANSCRIPTIONAL REGULATOR IOLR"/>
    <property type="match status" value="1"/>
</dbReference>
<gene>
    <name evidence="5" type="ORF">IAC59_06620</name>
</gene>
<name>A0A9D1LRV9_9FIRM</name>
<dbReference type="Pfam" id="PF00455">
    <property type="entry name" value="DeoRC"/>
    <property type="match status" value="1"/>
</dbReference>
<comment type="caution">
    <text evidence="5">The sequence shown here is derived from an EMBL/GenBank/DDBJ whole genome shotgun (WGS) entry which is preliminary data.</text>
</comment>
<dbReference type="Gene3D" id="3.40.50.1360">
    <property type="match status" value="1"/>
</dbReference>
<evidence type="ECO:0000313" key="5">
    <source>
        <dbReference type="EMBL" id="HIU46915.1"/>
    </source>
</evidence>
<dbReference type="SMART" id="SM01134">
    <property type="entry name" value="DeoRC"/>
    <property type="match status" value="1"/>
</dbReference>
<reference evidence="5" key="1">
    <citation type="submission" date="2020-10" db="EMBL/GenBank/DDBJ databases">
        <authorList>
            <person name="Gilroy R."/>
        </authorList>
    </citation>
    <scope>NUCLEOTIDE SEQUENCE</scope>
    <source>
        <strain evidence="5">ChiSxjej2B14-8506</strain>
    </source>
</reference>
<dbReference type="Gene3D" id="1.10.10.10">
    <property type="entry name" value="Winged helix-like DNA-binding domain superfamily/Winged helix DNA-binding domain"/>
    <property type="match status" value="1"/>
</dbReference>
<dbReference type="PRINTS" id="PR00037">
    <property type="entry name" value="HTHLACR"/>
</dbReference>
<reference evidence="5" key="2">
    <citation type="journal article" date="2021" name="PeerJ">
        <title>Extensive microbial diversity within the chicken gut microbiome revealed by metagenomics and culture.</title>
        <authorList>
            <person name="Gilroy R."/>
            <person name="Ravi A."/>
            <person name="Getino M."/>
            <person name="Pursley I."/>
            <person name="Horton D.L."/>
            <person name="Alikhan N.F."/>
            <person name="Baker D."/>
            <person name="Gharbi K."/>
            <person name="Hall N."/>
            <person name="Watson M."/>
            <person name="Adriaenssens E.M."/>
            <person name="Foster-Nyarko E."/>
            <person name="Jarju S."/>
            <person name="Secka A."/>
            <person name="Antonio M."/>
            <person name="Oren A."/>
            <person name="Chaudhuri R.R."/>
            <person name="La Ragione R."/>
            <person name="Hildebrand F."/>
            <person name="Pallen M.J."/>
        </authorList>
    </citation>
    <scope>NUCLEOTIDE SEQUENCE</scope>
    <source>
        <strain evidence="5">ChiSxjej2B14-8506</strain>
    </source>
</reference>
<dbReference type="GO" id="GO:0003677">
    <property type="term" value="F:DNA binding"/>
    <property type="evidence" value="ECO:0007669"/>
    <property type="project" value="UniProtKB-KW"/>
</dbReference>
<dbReference type="SUPFAM" id="SSF46785">
    <property type="entry name" value="Winged helix' DNA-binding domain"/>
    <property type="match status" value="1"/>
</dbReference>
<proteinExistence type="predicted"/>
<dbReference type="Proteomes" id="UP000824123">
    <property type="component" value="Unassembled WGS sequence"/>
</dbReference>
<dbReference type="InterPro" id="IPR050313">
    <property type="entry name" value="Carb_Metab_HTH_regulators"/>
</dbReference>